<dbReference type="OrthoDB" id="2111373at2"/>
<keyword evidence="1" id="KW-1133">Transmembrane helix</keyword>
<evidence type="ECO:0008006" key="4">
    <source>
        <dbReference type="Google" id="ProtNLM"/>
    </source>
</evidence>
<feature type="transmembrane region" description="Helical" evidence="1">
    <location>
        <begin position="103"/>
        <end position="121"/>
    </location>
</feature>
<proteinExistence type="predicted"/>
<feature type="transmembrane region" description="Helical" evidence="1">
    <location>
        <begin position="40"/>
        <end position="66"/>
    </location>
</feature>
<feature type="transmembrane region" description="Helical" evidence="1">
    <location>
        <begin position="133"/>
        <end position="153"/>
    </location>
</feature>
<sequence>MNGLWKKYNLRWVIVISIWTFILTIIFSFLSEIFLSSTAIIIAFLLLLIIIFIGVISDMLGIAVAAADAKPFHAMAADKVEGSKIAIKLVRNASVVSSFCNDVIGDICGIISGVVGTSIILQLPDGLLISKSMITVVLAGFVASLTVGGKAVGKNIAIRQSQKIVFKAARFLNFLHINIGVDIIPDVNGKK</sequence>
<evidence type="ECO:0000313" key="2">
    <source>
        <dbReference type="EMBL" id="KAB3527698.1"/>
    </source>
</evidence>
<accession>A0A833M6N3</accession>
<keyword evidence="3" id="KW-1185">Reference proteome</keyword>
<protein>
    <recommendedName>
        <fullName evidence="4">CNNM transmembrane domain-containing protein</fullName>
    </recommendedName>
</protein>
<feature type="transmembrane region" description="Helical" evidence="1">
    <location>
        <begin position="12"/>
        <end position="34"/>
    </location>
</feature>
<keyword evidence="1" id="KW-0472">Membrane</keyword>
<dbReference type="Proteomes" id="UP000465601">
    <property type="component" value="Unassembled WGS sequence"/>
</dbReference>
<evidence type="ECO:0000256" key="1">
    <source>
        <dbReference type="SAM" id="Phobius"/>
    </source>
</evidence>
<keyword evidence="1" id="KW-0812">Transmembrane</keyword>
<gene>
    <name evidence="2" type="ORF">F8153_11285</name>
</gene>
<evidence type="ECO:0000313" key="3">
    <source>
        <dbReference type="Proteomes" id="UP000465601"/>
    </source>
</evidence>
<dbReference type="EMBL" id="WBZB01000040">
    <property type="protein sequence ID" value="KAB3527698.1"/>
    <property type="molecule type" value="Genomic_DNA"/>
</dbReference>
<dbReference type="AlphaFoldDB" id="A0A833M6N3"/>
<comment type="caution">
    <text evidence="2">The sequence shown here is derived from an EMBL/GenBank/DDBJ whole genome shotgun (WGS) entry which is preliminary data.</text>
</comment>
<name>A0A833M6N3_9FIRM</name>
<reference evidence="2 3" key="1">
    <citation type="submission" date="2019-10" db="EMBL/GenBank/DDBJ databases">
        <title>Alkaliphilus serpentinus sp. nov. and Alkaliphilus pronyensis sp. nov., two novel anaerobic alkaliphilic species isolated from the serpentinized-hosted hydrothermal field of the Prony Bay (New Caledonia).</title>
        <authorList>
            <person name="Postec A."/>
        </authorList>
    </citation>
    <scope>NUCLEOTIDE SEQUENCE [LARGE SCALE GENOMIC DNA]</scope>
    <source>
        <strain evidence="2 3">LacT</strain>
    </source>
</reference>
<organism evidence="2 3">
    <name type="scientific">Alkaliphilus serpentinus</name>
    <dbReference type="NCBI Taxonomy" id="1482731"/>
    <lineage>
        <taxon>Bacteria</taxon>
        <taxon>Bacillati</taxon>
        <taxon>Bacillota</taxon>
        <taxon>Clostridia</taxon>
        <taxon>Peptostreptococcales</taxon>
        <taxon>Natronincolaceae</taxon>
        <taxon>Alkaliphilus</taxon>
    </lineage>
</organism>